<protein>
    <submittedName>
        <fullName evidence="2">Putative phosphoesterase</fullName>
    </submittedName>
</protein>
<dbReference type="RefSeq" id="YP_009187713.1">
    <property type="nucleotide sequence ID" value="NC_028659.1"/>
</dbReference>
<dbReference type="GeneID" id="26523066"/>
<dbReference type="SUPFAM" id="SSF56300">
    <property type="entry name" value="Metallo-dependent phosphatases"/>
    <property type="match status" value="1"/>
</dbReference>
<keyword evidence="3" id="KW-1185">Reference proteome</keyword>
<dbReference type="Gene3D" id="3.60.21.10">
    <property type="match status" value="1"/>
</dbReference>
<evidence type="ECO:0000259" key="1">
    <source>
        <dbReference type="Pfam" id="PF00149"/>
    </source>
</evidence>
<dbReference type="InterPro" id="IPR029052">
    <property type="entry name" value="Metallo-depent_PP-like"/>
</dbReference>
<gene>
    <name evidence="2" type="ORF">KB57_100</name>
</gene>
<dbReference type="KEGG" id="vg:26523066"/>
<dbReference type="EMBL" id="KT934943">
    <property type="protein sequence ID" value="ALM02487.1"/>
    <property type="molecule type" value="Genomic_DNA"/>
</dbReference>
<accession>A0A0S1S1J1</accession>
<dbReference type="Proteomes" id="UP000203990">
    <property type="component" value="Segment"/>
</dbReference>
<dbReference type="InterPro" id="IPR004843">
    <property type="entry name" value="Calcineurin-like_PHP"/>
</dbReference>
<evidence type="ECO:0000313" key="2">
    <source>
        <dbReference type="EMBL" id="ALM02487.1"/>
    </source>
</evidence>
<dbReference type="OrthoDB" id="19076at10239"/>
<reference evidence="2 3" key="1">
    <citation type="submission" date="2015-10" db="EMBL/GenBank/DDBJ databases">
        <title>Complete genome sequence of Klebsiella pneumoniae bacteriophage vB_KpnM_KB57.</title>
        <authorList>
            <person name="Volozhantsev N.V."/>
            <person name="Popova A.V."/>
            <person name="Krasilnikova V.M."/>
            <person name="Bogun A.G."/>
        </authorList>
    </citation>
    <scope>NUCLEOTIDE SEQUENCE [LARGE SCALE GENOMIC DNA]</scope>
</reference>
<sequence>MIDHVTSDTHWWHTNILGFPSCDKFRKNLYGPKEDRESLYAMNAGMIEIWNKHVKPDDVVAHLGDFVIAYGRYIEPRVRDILEKINGKIILVGGNHDNRDTKRIFREFGHEVVDYKEIDFSTGKEKVRVCMSHYPFASWNKAHHGSVMLHGHSHGSYTAPGGRILDVGWDVHGRPLTMREAVLMCLKKPIYTADHGE</sequence>
<name>A0A0S1S1J1_9CAUD</name>
<organism evidence="2 3">
    <name type="scientific">Klebsiella phage vB_KpnM_KB57</name>
    <dbReference type="NCBI Taxonomy" id="1719140"/>
    <lineage>
        <taxon>Viruses</taxon>
        <taxon>Duplodnaviria</taxon>
        <taxon>Heunggongvirae</taxon>
        <taxon>Uroviricota</taxon>
        <taxon>Caudoviricetes</taxon>
        <taxon>Vequintavirinae</taxon>
        <taxon>Mydovirus</taxon>
        <taxon>Mydovirus KB57</taxon>
    </lineage>
</organism>
<dbReference type="Pfam" id="PF00149">
    <property type="entry name" value="Metallophos"/>
    <property type="match status" value="1"/>
</dbReference>
<evidence type="ECO:0000313" key="3">
    <source>
        <dbReference type="Proteomes" id="UP000203990"/>
    </source>
</evidence>
<dbReference type="GO" id="GO:0016787">
    <property type="term" value="F:hydrolase activity"/>
    <property type="evidence" value="ECO:0007669"/>
    <property type="project" value="InterPro"/>
</dbReference>
<proteinExistence type="predicted"/>
<feature type="domain" description="Calcineurin-like phosphoesterase" evidence="1">
    <location>
        <begin position="5"/>
        <end position="152"/>
    </location>
</feature>